<keyword evidence="3 5" id="KW-0547">Nucleotide-binding</keyword>
<keyword evidence="7" id="KW-1185">Reference proteome</keyword>
<comment type="similarity">
    <text evidence="5">Belongs to the pyruvate, phosphate/water dikinase regulatory protein family. PSRP subfamily.</text>
</comment>
<evidence type="ECO:0000256" key="5">
    <source>
        <dbReference type="HAMAP-Rule" id="MF_01062"/>
    </source>
</evidence>
<dbReference type="GO" id="GO:0043531">
    <property type="term" value="F:ADP binding"/>
    <property type="evidence" value="ECO:0007669"/>
    <property type="project" value="UniProtKB-UniRule"/>
</dbReference>
<organism evidence="6 7">
    <name type="scientific">Ephemeroptericola cinctiostellae</name>
    <dbReference type="NCBI Taxonomy" id="2268024"/>
    <lineage>
        <taxon>Bacteria</taxon>
        <taxon>Pseudomonadati</taxon>
        <taxon>Pseudomonadota</taxon>
        <taxon>Betaproteobacteria</taxon>
        <taxon>Burkholderiales</taxon>
        <taxon>Burkholderiaceae</taxon>
        <taxon>Ephemeroptericola</taxon>
    </lineage>
</organism>
<evidence type="ECO:0000313" key="6">
    <source>
        <dbReference type="EMBL" id="AXF86553.1"/>
    </source>
</evidence>
<dbReference type="PANTHER" id="PTHR31756:SF3">
    <property type="entry name" value="PYRUVATE, PHOSPHATE DIKINASE REGULATORY PROTEIN 1, CHLOROPLASTIC"/>
    <property type="match status" value="1"/>
</dbReference>
<dbReference type="InterPro" id="IPR005177">
    <property type="entry name" value="Kinase-pyrophosphorylase"/>
</dbReference>
<feature type="binding site" evidence="5">
    <location>
        <begin position="246"/>
        <end position="253"/>
    </location>
    <ligand>
        <name>ADP</name>
        <dbReference type="ChEBI" id="CHEBI:456216"/>
    </ligand>
</feature>
<keyword evidence="6" id="KW-0670">Pyruvate</keyword>
<comment type="catalytic activity">
    <reaction evidence="5">
        <text>[pyruvate, water dikinase]-phosphate + phosphate + H(+) = [pyruvate, water dikinase] + diphosphate</text>
        <dbReference type="Rhea" id="RHEA:48580"/>
        <dbReference type="Rhea" id="RHEA-COMP:11425"/>
        <dbReference type="Rhea" id="RHEA-COMP:11426"/>
        <dbReference type="ChEBI" id="CHEBI:15378"/>
        <dbReference type="ChEBI" id="CHEBI:33019"/>
        <dbReference type="ChEBI" id="CHEBI:43176"/>
        <dbReference type="ChEBI" id="CHEBI:43474"/>
        <dbReference type="ChEBI" id="CHEBI:68546"/>
        <dbReference type="EC" id="2.7.4.28"/>
    </reaction>
</comment>
<protein>
    <recommendedName>
        <fullName evidence="5">Putative phosphoenolpyruvate synthase regulatory protein</fullName>
        <shortName evidence="5">PEP synthase regulatory protein</shortName>
        <shortName evidence="5">PSRP</shortName>
        <ecNumber evidence="5">2.7.11.33</ecNumber>
        <ecNumber evidence="5">2.7.4.28</ecNumber>
    </recommendedName>
    <alternativeName>
        <fullName evidence="5">Pyruvate, water dikinase regulatory protein</fullName>
    </alternativeName>
</protein>
<dbReference type="EC" id="2.7.4.28" evidence="5"/>
<dbReference type="GO" id="GO:0004674">
    <property type="term" value="F:protein serine/threonine kinase activity"/>
    <property type="evidence" value="ECO:0007669"/>
    <property type="project" value="UniProtKB-UniRule"/>
</dbReference>
<dbReference type="GO" id="GO:0005524">
    <property type="term" value="F:ATP binding"/>
    <property type="evidence" value="ECO:0007669"/>
    <property type="project" value="InterPro"/>
</dbReference>
<comment type="catalytic activity">
    <reaction evidence="5">
        <text>[pyruvate, water dikinase] + ADP = [pyruvate, water dikinase]-phosphate + AMP + H(+)</text>
        <dbReference type="Rhea" id="RHEA:46020"/>
        <dbReference type="Rhea" id="RHEA-COMP:11425"/>
        <dbReference type="Rhea" id="RHEA-COMP:11426"/>
        <dbReference type="ChEBI" id="CHEBI:15378"/>
        <dbReference type="ChEBI" id="CHEBI:43176"/>
        <dbReference type="ChEBI" id="CHEBI:68546"/>
        <dbReference type="ChEBI" id="CHEBI:456215"/>
        <dbReference type="ChEBI" id="CHEBI:456216"/>
        <dbReference type="EC" id="2.7.11.33"/>
    </reaction>
</comment>
<dbReference type="NCBIfam" id="NF003742">
    <property type="entry name" value="PRK05339.1"/>
    <property type="match status" value="1"/>
</dbReference>
<dbReference type="GO" id="GO:0016776">
    <property type="term" value="F:phosphotransferase activity, phosphate group as acceptor"/>
    <property type="evidence" value="ECO:0007669"/>
    <property type="project" value="UniProtKB-UniRule"/>
</dbReference>
<keyword evidence="4 5" id="KW-0418">Kinase</keyword>
<dbReference type="EC" id="2.7.11.33" evidence="5"/>
<evidence type="ECO:0000313" key="7">
    <source>
        <dbReference type="Proteomes" id="UP000252182"/>
    </source>
</evidence>
<evidence type="ECO:0000256" key="1">
    <source>
        <dbReference type="ARBA" id="ARBA00022527"/>
    </source>
</evidence>
<keyword evidence="2 5" id="KW-0808">Transferase</keyword>
<dbReference type="KEGG" id="hyf:DTO96_102308"/>
<dbReference type="HAMAP" id="MF_01062">
    <property type="entry name" value="PSRP"/>
    <property type="match status" value="1"/>
</dbReference>
<accession>A0A345DDW5</accession>
<evidence type="ECO:0000256" key="3">
    <source>
        <dbReference type="ARBA" id="ARBA00022741"/>
    </source>
</evidence>
<dbReference type="AlphaFoldDB" id="A0A345DDW5"/>
<evidence type="ECO:0000256" key="2">
    <source>
        <dbReference type="ARBA" id="ARBA00022679"/>
    </source>
</evidence>
<dbReference type="Pfam" id="PF03618">
    <property type="entry name" value="Kinase-PPPase"/>
    <property type="match status" value="1"/>
</dbReference>
<proteinExistence type="inferred from homology"/>
<dbReference type="EMBL" id="CP031124">
    <property type="protein sequence ID" value="AXF86553.1"/>
    <property type="molecule type" value="Genomic_DNA"/>
</dbReference>
<name>A0A345DDW5_9BURK</name>
<sequence length="363" mass="40763">MGNYCYGLYDCRAHTTHKKHVDGAESFWNPVKGVPQKHSGTNQAFPCVCKDMGSDLAVAVQKISLKCLNMGLGMQQNLRHPFIFSLFESKYMSNILRNVIIVSDGTGITAENFAHSLLAQFEINIKDHRIPFIDSVDKAHQAVQKIKDIAAHSIARPMVFTTLVNSEINAVLHACEQAYFIDLFTTFVAPLEQELGLKSNHSINRLHHNADSTAYRDRIEAINFALAHDDGQTYKNLKEADVILVGVSRSGKTPTSLYLAMQYGIKAANCPLIPEDFERRALPSNLVEHRSKLFGLSIDAQRLSEIRNERRPGSKYASIENCRYEVNEVEQMMKRNGIPSSSSTHKSIEEIATTILQEIKIDR</sequence>
<evidence type="ECO:0000256" key="4">
    <source>
        <dbReference type="ARBA" id="ARBA00022777"/>
    </source>
</evidence>
<keyword evidence="1 5" id="KW-0723">Serine/threonine-protein kinase</keyword>
<reference evidence="7" key="1">
    <citation type="submission" date="2018-07" db="EMBL/GenBank/DDBJ databases">
        <authorList>
            <person name="Kim H."/>
        </authorList>
    </citation>
    <scope>NUCLEOTIDE SEQUENCE [LARGE SCALE GENOMIC DNA]</scope>
    <source>
        <strain evidence="7">F02</strain>
    </source>
</reference>
<dbReference type="PANTHER" id="PTHR31756">
    <property type="entry name" value="PYRUVATE, PHOSPHATE DIKINASE REGULATORY PROTEIN 1, CHLOROPLASTIC"/>
    <property type="match status" value="1"/>
</dbReference>
<dbReference type="Proteomes" id="UP000252182">
    <property type="component" value="Chromosome"/>
</dbReference>
<comment type="function">
    <text evidence="5">Bifunctional serine/threonine kinase and phosphorylase involved in the regulation of the phosphoenolpyruvate synthase (PEPS) by catalyzing its phosphorylation/dephosphorylation.</text>
</comment>
<dbReference type="InterPro" id="IPR026530">
    <property type="entry name" value="PSRP"/>
</dbReference>
<gene>
    <name evidence="6" type="primary">ppsR</name>
    <name evidence="6" type="ORF">DTO96_102308</name>
</gene>